<reference evidence="2 3" key="1">
    <citation type="submission" date="2019-02" db="EMBL/GenBank/DDBJ databases">
        <title>Dyella amyloliquefaciens sp. nov., isolated from forest soil.</title>
        <authorList>
            <person name="Gao Z.-H."/>
            <person name="Qiu L.-H."/>
        </authorList>
    </citation>
    <scope>NUCLEOTIDE SEQUENCE [LARGE SCALE GENOMIC DNA]</scope>
    <source>
        <strain evidence="2 3">KACC 12747</strain>
    </source>
</reference>
<dbReference type="Gene3D" id="3.40.630.30">
    <property type="match status" value="1"/>
</dbReference>
<evidence type="ECO:0000313" key="2">
    <source>
        <dbReference type="EMBL" id="TCI11479.1"/>
    </source>
</evidence>
<sequence>MQQLRPHLERPQYGALIRGLMASDGLRLLALADGGVVRAVATYRIMNMLYCGRLMYIDDLVADEQSRSRGYGAQLIARLKEEAKALGCTELQLVSRVTREQAHRFYFREGFGIECFHFRARVE</sequence>
<gene>
    <name evidence="2" type="ORF">EZM97_20690</name>
</gene>
<name>A0A4R0YR71_9GAMM</name>
<dbReference type="InterPro" id="IPR016181">
    <property type="entry name" value="Acyl_CoA_acyltransferase"/>
</dbReference>
<keyword evidence="2" id="KW-0808">Transferase</keyword>
<dbReference type="SUPFAM" id="SSF55729">
    <property type="entry name" value="Acyl-CoA N-acyltransferases (Nat)"/>
    <property type="match status" value="1"/>
</dbReference>
<organism evidence="2 3">
    <name type="scientific">Dyella soli</name>
    <dbReference type="NCBI Taxonomy" id="522319"/>
    <lineage>
        <taxon>Bacteria</taxon>
        <taxon>Pseudomonadati</taxon>
        <taxon>Pseudomonadota</taxon>
        <taxon>Gammaproteobacteria</taxon>
        <taxon>Lysobacterales</taxon>
        <taxon>Rhodanobacteraceae</taxon>
        <taxon>Dyella</taxon>
    </lineage>
</organism>
<dbReference type="GO" id="GO:0016747">
    <property type="term" value="F:acyltransferase activity, transferring groups other than amino-acyl groups"/>
    <property type="evidence" value="ECO:0007669"/>
    <property type="project" value="InterPro"/>
</dbReference>
<evidence type="ECO:0000313" key="3">
    <source>
        <dbReference type="Proteomes" id="UP000291822"/>
    </source>
</evidence>
<comment type="caution">
    <text evidence="2">The sequence shown here is derived from an EMBL/GenBank/DDBJ whole genome shotgun (WGS) entry which is preliminary data.</text>
</comment>
<dbReference type="CDD" id="cd04301">
    <property type="entry name" value="NAT_SF"/>
    <property type="match status" value="1"/>
</dbReference>
<protein>
    <submittedName>
        <fullName evidence="2">GNAT family N-acetyltransferase</fullName>
    </submittedName>
</protein>
<dbReference type="InterPro" id="IPR000182">
    <property type="entry name" value="GNAT_dom"/>
</dbReference>
<dbReference type="Proteomes" id="UP000291822">
    <property type="component" value="Unassembled WGS sequence"/>
</dbReference>
<dbReference type="Pfam" id="PF00583">
    <property type="entry name" value="Acetyltransf_1"/>
    <property type="match status" value="1"/>
</dbReference>
<accession>A0A4R0YR71</accession>
<dbReference type="EMBL" id="SJTG01000002">
    <property type="protein sequence ID" value="TCI11479.1"/>
    <property type="molecule type" value="Genomic_DNA"/>
</dbReference>
<dbReference type="PROSITE" id="PS51186">
    <property type="entry name" value="GNAT"/>
    <property type="match status" value="1"/>
</dbReference>
<keyword evidence="3" id="KW-1185">Reference proteome</keyword>
<feature type="domain" description="N-acetyltransferase" evidence="1">
    <location>
        <begin position="1"/>
        <end position="123"/>
    </location>
</feature>
<dbReference type="AlphaFoldDB" id="A0A4R0YR71"/>
<evidence type="ECO:0000259" key="1">
    <source>
        <dbReference type="PROSITE" id="PS51186"/>
    </source>
</evidence>
<proteinExistence type="predicted"/>